<keyword evidence="4" id="KW-1185">Reference proteome</keyword>
<dbReference type="OrthoDB" id="574721at2"/>
<dbReference type="Gene3D" id="1.10.101.10">
    <property type="entry name" value="PGBD-like superfamily/PGBD"/>
    <property type="match status" value="1"/>
</dbReference>
<comment type="caution">
    <text evidence="3">The sequence shown here is derived from an EMBL/GenBank/DDBJ whole genome shotgun (WGS) entry which is preliminary data.</text>
</comment>
<accession>A0A2T1C617</accession>
<evidence type="ECO:0000313" key="3">
    <source>
        <dbReference type="EMBL" id="PSB03732.1"/>
    </source>
</evidence>
<dbReference type="InterPro" id="IPR036365">
    <property type="entry name" value="PGBD-like_sf"/>
</dbReference>
<feature type="signal peptide" evidence="1">
    <location>
        <begin position="1"/>
        <end position="24"/>
    </location>
</feature>
<dbReference type="InterPro" id="IPR036366">
    <property type="entry name" value="PGBDSf"/>
</dbReference>
<dbReference type="InterPro" id="IPR002477">
    <property type="entry name" value="Peptidoglycan-bd-like"/>
</dbReference>
<evidence type="ECO:0000313" key="4">
    <source>
        <dbReference type="Proteomes" id="UP000238762"/>
    </source>
</evidence>
<gene>
    <name evidence="3" type="ORF">C7B64_06875</name>
</gene>
<feature type="domain" description="Peptidoglycan binding-like" evidence="2">
    <location>
        <begin position="167"/>
        <end position="223"/>
    </location>
</feature>
<protein>
    <recommendedName>
        <fullName evidence="2">Peptidoglycan binding-like domain-containing protein</fullName>
    </recommendedName>
</protein>
<sequence>MKFKSLALLSFLLLELGLPNTAHSRTVGKVECGSIENFPTSVRKISLATIKPTSQGFVMRITEKNGTDIFQLNRKLIIESARTEGRGSWNLVPYHYDPYPVKIKPNGSFDIAMMVSTRSSCSFQGNLTFLGGAKERIFGTRNASRSPSRHSQNTQVARNGFLRLGDRGSQVYRLIEDLRCAGYYRAGNDSYFGPVTQRAVIAFQSDRGLLADGIAGSQTQKLLRQIRSRRCG</sequence>
<reference evidence="3 4" key="2">
    <citation type="submission" date="2018-03" db="EMBL/GenBank/DDBJ databases">
        <title>The ancient ancestry and fast evolution of plastids.</title>
        <authorList>
            <person name="Moore K.R."/>
            <person name="Magnabosco C."/>
            <person name="Momper L."/>
            <person name="Gold D.A."/>
            <person name="Bosak T."/>
            <person name="Fournier G.P."/>
        </authorList>
    </citation>
    <scope>NUCLEOTIDE SEQUENCE [LARGE SCALE GENOMIC DNA]</scope>
    <source>
        <strain evidence="3 4">CCAP 1448/3</strain>
    </source>
</reference>
<dbReference type="AlphaFoldDB" id="A0A2T1C617"/>
<dbReference type="EMBL" id="PVWJ01000025">
    <property type="protein sequence ID" value="PSB03732.1"/>
    <property type="molecule type" value="Genomic_DNA"/>
</dbReference>
<dbReference type="Proteomes" id="UP000238762">
    <property type="component" value="Unassembled WGS sequence"/>
</dbReference>
<dbReference type="RefSeq" id="WP_106287905.1">
    <property type="nucleotide sequence ID" value="NZ_CAWNTC010000243.1"/>
</dbReference>
<organism evidence="3 4">
    <name type="scientific">Merismopedia glauca CCAP 1448/3</name>
    <dbReference type="NCBI Taxonomy" id="1296344"/>
    <lineage>
        <taxon>Bacteria</taxon>
        <taxon>Bacillati</taxon>
        <taxon>Cyanobacteriota</taxon>
        <taxon>Cyanophyceae</taxon>
        <taxon>Synechococcales</taxon>
        <taxon>Merismopediaceae</taxon>
        <taxon>Merismopedia</taxon>
    </lineage>
</organism>
<dbReference type="Pfam" id="PF01471">
    <property type="entry name" value="PG_binding_1"/>
    <property type="match status" value="1"/>
</dbReference>
<dbReference type="SUPFAM" id="SSF47090">
    <property type="entry name" value="PGBD-like"/>
    <property type="match status" value="1"/>
</dbReference>
<feature type="chain" id="PRO_5015573775" description="Peptidoglycan binding-like domain-containing protein" evidence="1">
    <location>
        <begin position="25"/>
        <end position="232"/>
    </location>
</feature>
<name>A0A2T1C617_9CYAN</name>
<reference evidence="3 4" key="1">
    <citation type="submission" date="2018-02" db="EMBL/GenBank/DDBJ databases">
        <authorList>
            <person name="Cohen D.B."/>
            <person name="Kent A.D."/>
        </authorList>
    </citation>
    <scope>NUCLEOTIDE SEQUENCE [LARGE SCALE GENOMIC DNA]</scope>
    <source>
        <strain evidence="3 4">CCAP 1448/3</strain>
    </source>
</reference>
<proteinExistence type="predicted"/>
<keyword evidence="1" id="KW-0732">Signal</keyword>
<evidence type="ECO:0000256" key="1">
    <source>
        <dbReference type="SAM" id="SignalP"/>
    </source>
</evidence>
<evidence type="ECO:0000259" key="2">
    <source>
        <dbReference type="Pfam" id="PF01471"/>
    </source>
</evidence>